<dbReference type="KEGG" id="cact:HZ995_15120"/>
<dbReference type="GO" id="GO:0004029">
    <property type="term" value="F:aldehyde dehydrogenase (NAD+) activity"/>
    <property type="evidence" value="ECO:0007669"/>
    <property type="project" value="TreeGrafter"/>
</dbReference>
<evidence type="ECO:0000259" key="1">
    <source>
        <dbReference type="Pfam" id="PF01370"/>
    </source>
</evidence>
<dbReference type="EMBL" id="CP060010">
    <property type="protein sequence ID" value="QTN35777.1"/>
    <property type="molecule type" value="Genomic_DNA"/>
</dbReference>
<dbReference type="Proteomes" id="UP000665026">
    <property type="component" value="Chromosome"/>
</dbReference>
<sequence length="302" mass="32947">MSSPTQPHIVVTGANGFIGTHVMHALAHAGEYPVGLCRRPTKGLVHGFDLENPGDYAQVLKGAKAVVHCAARVHGREDKATELADHMKANRDGTADLVAQAEAAGVETFIFLSTVAVYGVNASSTVLDLNHPTAPNTAYGKAKLEAEEVVFKSKMRVVILRVPQVYGPHGPGLWGRMLRMANAPYPLPLGFVRNQRSMIAVQNLADLIRHCVQSADVPSLILATDHADISTTDMMRRLRRAFGRAPRLFPAPFPILWLGAKAMRRSYLYDTYYRSLRFTPTDCSWTPPLSPADALAACAPKR</sequence>
<feature type="domain" description="NAD-dependent epimerase/dehydratase" evidence="1">
    <location>
        <begin position="9"/>
        <end position="214"/>
    </location>
</feature>
<accession>A0A975EP58</accession>
<name>A0A975EP58_9RHOB</name>
<dbReference type="InterPro" id="IPR051783">
    <property type="entry name" value="NAD(P)-dependent_oxidoreduct"/>
</dbReference>
<dbReference type="InterPro" id="IPR001509">
    <property type="entry name" value="Epimerase_deHydtase"/>
</dbReference>
<evidence type="ECO:0000313" key="3">
    <source>
        <dbReference type="Proteomes" id="UP000665026"/>
    </source>
</evidence>
<proteinExistence type="predicted"/>
<protein>
    <submittedName>
        <fullName evidence="2">NAD-dependent epimerase/dehydratase family protein</fullName>
    </submittedName>
</protein>
<dbReference type="AlphaFoldDB" id="A0A975EP58"/>
<reference evidence="2" key="1">
    <citation type="submission" date="2020-07" db="EMBL/GenBank/DDBJ databases">
        <title>Genome sequences of bacteria associated with the marine, planktonic diatom Thalassiosira profunda strain ECT2AJA-044.</title>
        <authorList>
            <person name="Gargas C.B."/>
            <person name="Roberts W.R."/>
            <person name="Alverson A.J."/>
        </authorList>
    </citation>
    <scope>NUCLEOTIDE SEQUENCE</scope>
    <source>
        <strain evidence="2">ECT2AJA-044</strain>
    </source>
</reference>
<organism evidence="2 3">
    <name type="scientific">Cognatishimia activa</name>
    <dbReference type="NCBI Taxonomy" id="1715691"/>
    <lineage>
        <taxon>Bacteria</taxon>
        <taxon>Pseudomonadati</taxon>
        <taxon>Pseudomonadota</taxon>
        <taxon>Alphaproteobacteria</taxon>
        <taxon>Rhodobacterales</taxon>
        <taxon>Paracoccaceae</taxon>
        <taxon>Cognatishimia</taxon>
    </lineage>
</organism>
<dbReference type="Pfam" id="PF01370">
    <property type="entry name" value="Epimerase"/>
    <property type="match status" value="1"/>
</dbReference>
<dbReference type="SUPFAM" id="SSF51735">
    <property type="entry name" value="NAD(P)-binding Rossmann-fold domains"/>
    <property type="match status" value="1"/>
</dbReference>
<dbReference type="PANTHER" id="PTHR48079:SF6">
    <property type="entry name" value="NAD(P)-BINDING DOMAIN-CONTAINING PROTEIN-RELATED"/>
    <property type="match status" value="1"/>
</dbReference>
<dbReference type="Gene3D" id="3.40.50.720">
    <property type="entry name" value="NAD(P)-binding Rossmann-like Domain"/>
    <property type="match status" value="1"/>
</dbReference>
<dbReference type="PANTHER" id="PTHR48079">
    <property type="entry name" value="PROTEIN YEEZ"/>
    <property type="match status" value="1"/>
</dbReference>
<evidence type="ECO:0000313" key="2">
    <source>
        <dbReference type="EMBL" id="QTN35777.1"/>
    </source>
</evidence>
<dbReference type="RefSeq" id="WP_209356480.1">
    <property type="nucleotide sequence ID" value="NZ_CP060010.1"/>
</dbReference>
<gene>
    <name evidence="2" type="ORF">HZ995_15120</name>
</gene>
<dbReference type="InterPro" id="IPR036291">
    <property type="entry name" value="NAD(P)-bd_dom_sf"/>
</dbReference>
<dbReference type="GO" id="GO:0005737">
    <property type="term" value="C:cytoplasm"/>
    <property type="evidence" value="ECO:0007669"/>
    <property type="project" value="TreeGrafter"/>
</dbReference>